<reference evidence="4 5" key="1">
    <citation type="journal article" date="2015" name="Genome Announc.">
        <title>Expanding the biotechnology potential of lactobacilli through comparative genomics of 213 strains and associated genera.</title>
        <authorList>
            <person name="Sun Z."/>
            <person name="Harris H.M."/>
            <person name="McCann A."/>
            <person name="Guo C."/>
            <person name="Argimon S."/>
            <person name="Zhang W."/>
            <person name="Yang X."/>
            <person name="Jeffery I.B."/>
            <person name="Cooney J.C."/>
            <person name="Kagawa T.F."/>
            <person name="Liu W."/>
            <person name="Song Y."/>
            <person name="Salvetti E."/>
            <person name="Wrobel A."/>
            <person name="Rasinkangas P."/>
            <person name="Parkhill J."/>
            <person name="Rea M.C."/>
            <person name="O'Sullivan O."/>
            <person name="Ritari J."/>
            <person name="Douillard F.P."/>
            <person name="Paul Ross R."/>
            <person name="Yang R."/>
            <person name="Briner A.E."/>
            <person name="Felis G.E."/>
            <person name="de Vos W.M."/>
            <person name="Barrangou R."/>
            <person name="Klaenhammer T.R."/>
            <person name="Caufield P.W."/>
            <person name="Cui Y."/>
            <person name="Zhang H."/>
            <person name="O'Toole P.W."/>
        </authorList>
    </citation>
    <scope>NUCLEOTIDE SEQUENCE [LARGE SCALE GENOMIC DNA]</scope>
    <source>
        <strain evidence="4 5">DSM 17758</strain>
    </source>
</reference>
<feature type="domain" description="Insertion element IS150 protein InsJ-like helix-turn-helix" evidence="3">
    <location>
        <begin position="13"/>
        <end position="58"/>
    </location>
</feature>
<gene>
    <name evidence="4" type="ORF">FC15_GL001176</name>
</gene>
<evidence type="ECO:0000313" key="4">
    <source>
        <dbReference type="EMBL" id="KRM13713.1"/>
    </source>
</evidence>
<dbReference type="InterPro" id="IPR055247">
    <property type="entry name" value="InsJ-like_HTH"/>
</dbReference>
<dbReference type="PANTHER" id="PTHR33795:SF1">
    <property type="entry name" value="INSERTION ELEMENT IS150 PROTEIN INSJ"/>
    <property type="match status" value="1"/>
</dbReference>
<dbReference type="Pfam" id="PF13518">
    <property type="entry name" value="HTH_28"/>
    <property type="match status" value="2"/>
</dbReference>
<dbReference type="PATRIC" id="fig|1423735.3.peg.1220"/>
<dbReference type="InterPro" id="IPR009057">
    <property type="entry name" value="Homeodomain-like_sf"/>
</dbReference>
<comment type="similarity">
    <text evidence="1">Belongs to the IS150/IS1296 orfA family.</text>
</comment>
<dbReference type="SUPFAM" id="SSF46689">
    <property type="entry name" value="Homeodomain-like"/>
    <property type="match status" value="1"/>
</dbReference>
<keyword evidence="5" id="KW-1185">Reference proteome</keyword>
<comment type="caution">
    <text evidence="4">The sequence shown here is derived from an EMBL/GenBank/DDBJ whole genome shotgun (WGS) entry which is preliminary data.</text>
</comment>
<protein>
    <submittedName>
        <fullName evidence="4">Transposase</fullName>
    </submittedName>
</protein>
<dbReference type="Gene3D" id="1.10.10.10">
    <property type="entry name" value="Winged helix-like DNA-binding domain superfamily/Winged helix DNA-binding domain"/>
    <property type="match status" value="2"/>
</dbReference>
<dbReference type="InterPro" id="IPR036388">
    <property type="entry name" value="WH-like_DNA-bd_sf"/>
</dbReference>
<sequence>MANLIIKFAKEFKFRVVQEYLNSSVGIGQLARKYGIKSDASILKWVNQYQVFGEEGLEVRRPTFIYDGSFKVNVLKWLKTNNASLSETALHFNISEPSTIWAWKRKLEADGIDALYSVRGRPKIMSADKQGKNKKKQTELERLREENELLQIENDYLKKLRALVQSQRDKERKSSKN</sequence>
<evidence type="ECO:0000259" key="3">
    <source>
        <dbReference type="Pfam" id="PF13518"/>
    </source>
</evidence>
<dbReference type="STRING" id="1423735.FC15_GL001176"/>
<proteinExistence type="inferred from homology"/>
<evidence type="ECO:0000256" key="2">
    <source>
        <dbReference type="SAM" id="Coils"/>
    </source>
</evidence>
<dbReference type="InterPro" id="IPR052057">
    <property type="entry name" value="IS150/IS1296_orfA-like"/>
</dbReference>
<keyword evidence="2" id="KW-0175">Coiled coil</keyword>
<feature type="coiled-coil region" evidence="2">
    <location>
        <begin position="126"/>
        <end position="160"/>
    </location>
</feature>
<dbReference type="InterPro" id="IPR010921">
    <property type="entry name" value="Trp_repressor/repl_initiator"/>
</dbReference>
<feature type="domain" description="Insertion element IS150 protein InsJ-like helix-turn-helix" evidence="3">
    <location>
        <begin position="70"/>
        <end position="123"/>
    </location>
</feature>
<dbReference type="AlphaFoldDB" id="A0A0R1W7B3"/>
<dbReference type="PANTHER" id="PTHR33795">
    <property type="entry name" value="INSERTION ELEMENT IS150 PROTEIN INSJ"/>
    <property type="match status" value="1"/>
</dbReference>
<organism evidence="4 5">
    <name type="scientific">Lapidilactobacillus concavus DSM 17758</name>
    <dbReference type="NCBI Taxonomy" id="1423735"/>
    <lineage>
        <taxon>Bacteria</taxon>
        <taxon>Bacillati</taxon>
        <taxon>Bacillota</taxon>
        <taxon>Bacilli</taxon>
        <taxon>Lactobacillales</taxon>
        <taxon>Lactobacillaceae</taxon>
        <taxon>Lapidilactobacillus</taxon>
    </lineage>
</organism>
<dbReference type="Proteomes" id="UP000051315">
    <property type="component" value="Unassembled WGS sequence"/>
</dbReference>
<dbReference type="EMBL" id="AZFX01000004">
    <property type="protein sequence ID" value="KRM13713.1"/>
    <property type="molecule type" value="Genomic_DNA"/>
</dbReference>
<evidence type="ECO:0000256" key="1">
    <source>
        <dbReference type="ARBA" id="ARBA00038232"/>
    </source>
</evidence>
<evidence type="ECO:0000313" key="5">
    <source>
        <dbReference type="Proteomes" id="UP000051315"/>
    </source>
</evidence>
<dbReference type="GO" id="GO:0043565">
    <property type="term" value="F:sequence-specific DNA binding"/>
    <property type="evidence" value="ECO:0007669"/>
    <property type="project" value="InterPro"/>
</dbReference>
<dbReference type="SUPFAM" id="SSF48295">
    <property type="entry name" value="TrpR-like"/>
    <property type="match status" value="1"/>
</dbReference>
<accession>A0A0R1W7B3</accession>
<name>A0A0R1W7B3_9LACO</name>